<gene>
    <name evidence="3" type="ORF">HMPREF0083_01083</name>
</gene>
<evidence type="ECO:0000313" key="4">
    <source>
        <dbReference type="Proteomes" id="UP000016511"/>
    </source>
</evidence>
<accession>U1YFH3</accession>
<keyword evidence="2" id="KW-1133">Transmembrane helix</keyword>
<reference evidence="3 4" key="1">
    <citation type="submission" date="2013-08" db="EMBL/GenBank/DDBJ databases">
        <authorList>
            <person name="Weinstock G."/>
            <person name="Sodergren E."/>
            <person name="Wylie T."/>
            <person name="Fulton L."/>
            <person name="Fulton R."/>
            <person name="Fronick C."/>
            <person name="O'Laughlin M."/>
            <person name="Godfrey J."/>
            <person name="Miner T."/>
            <person name="Herter B."/>
            <person name="Appelbaum E."/>
            <person name="Cordes M."/>
            <person name="Lek S."/>
            <person name="Wollam A."/>
            <person name="Pepin K.H."/>
            <person name="Palsikar V.B."/>
            <person name="Mitreva M."/>
            <person name="Wilson R.K."/>
        </authorList>
    </citation>
    <scope>NUCLEOTIDE SEQUENCE [LARGE SCALE GENOMIC DNA]</scope>
    <source>
        <strain evidence="3 4">ATCC 12856</strain>
    </source>
</reference>
<keyword evidence="2" id="KW-0472">Membrane</keyword>
<organism evidence="3 4">
    <name type="scientific">Aneurinibacillus aneurinilyticus ATCC 12856</name>
    <dbReference type="NCBI Taxonomy" id="649747"/>
    <lineage>
        <taxon>Bacteria</taxon>
        <taxon>Bacillati</taxon>
        <taxon>Bacillota</taxon>
        <taxon>Bacilli</taxon>
        <taxon>Bacillales</taxon>
        <taxon>Paenibacillaceae</taxon>
        <taxon>Aneurinibacillus group</taxon>
        <taxon>Aneurinibacillus</taxon>
    </lineage>
</organism>
<feature type="region of interest" description="Disordered" evidence="1">
    <location>
        <begin position="175"/>
        <end position="238"/>
    </location>
</feature>
<comment type="caution">
    <text evidence="3">The sequence shown here is derived from an EMBL/GenBank/DDBJ whole genome shotgun (WGS) entry which is preliminary data.</text>
</comment>
<feature type="transmembrane region" description="Helical" evidence="2">
    <location>
        <begin position="15"/>
        <end position="33"/>
    </location>
</feature>
<dbReference type="STRING" id="649747.HMPREF0083_01083"/>
<name>U1YFH3_ANEAE</name>
<evidence type="ECO:0000256" key="2">
    <source>
        <dbReference type="SAM" id="Phobius"/>
    </source>
</evidence>
<sequence length="378" mass="44290">MGLCERRYIALKKRYLFRAFFSALFFISLPLLYDTAPPFARLVLKLRGEKVMAKNKKPTNKNTYVRVNKRENPFVQIDKHCFEDENLSWRGKGVLGYLLSRPDDWTICKEDLINRSPDGKTVVEGALTDLMEAGYVYYYAERNEKGQIEQWVYEVYENPDLNPYREECQAKAKAAKEKVKARNKRKNDKRLQKEGFQPETDNPKMAKSVDNVDKKPETDNPILVEKEPETDNPAVDNPVLDYPLYTNNEFTNKDDDEDIKLKEIIKRDLTSYEKKVVWYAKEYHVPIEEVGAIIILLGGQQYRYDALESAFQETIARKHSGKIDYLPAYFAKTLKQKENQLREEFEQSARLAKVAHNKSLTDTQTKYPFFNWLDNETE</sequence>
<feature type="compositionally biased region" description="Basic and acidic residues" evidence="1">
    <location>
        <begin position="210"/>
        <end position="229"/>
    </location>
</feature>
<dbReference type="PATRIC" id="fig|649747.3.peg.981"/>
<dbReference type="AlphaFoldDB" id="U1YFH3"/>
<proteinExistence type="predicted"/>
<protein>
    <recommendedName>
        <fullName evidence="5">DnaD domain protein</fullName>
    </recommendedName>
</protein>
<evidence type="ECO:0008006" key="5">
    <source>
        <dbReference type="Google" id="ProtNLM"/>
    </source>
</evidence>
<evidence type="ECO:0000256" key="1">
    <source>
        <dbReference type="SAM" id="MobiDB-lite"/>
    </source>
</evidence>
<keyword evidence="4" id="KW-1185">Reference proteome</keyword>
<dbReference type="EMBL" id="AWSJ01000066">
    <property type="protein sequence ID" value="ERI10827.1"/>
    <property type="molecule type" value="Genomic_DNA"/>
</dbReference>
<keyword evidence="2" id="KW-0812">Transmembrane</keyword>
<dbReference type="Proteomes" id="UP000016511">
    <property type="component" value="Unassembled WGS sequence"/>
</dbReference>
<dbReference type="eggNOG" id="COG3935">
    <property type="taxonomic scope" value="Bacteria"/>
</dbReference>
<dbReference type="HOGENOM" id="CLU_730851_0_0_9"/>
<evidence type="ECO:0000313" key="3">
    <source>
        <dbReference type="EMBL" id="ERI10827.1"/>
    </source>
</evidence>